<dbReference type="PROSITE" id="PS01124">
    <property type="entry name" value="HTH_ARAC_FAMILY_2"/>
    <property type="match status" value="1"/>
</dbReference>
<evidence type="ECO:0000313" key="6">
    <source>
        <dbReference type="EMBL" id="XBY45304.1"/>
    </source>
</evidence>
<dbReference type="PROSITE" id="PS00041">
    <property type="entry name" value="HTH_ARAC_FAMILY_1"/>
    <property type="match status" value="1"/>
</dbReference>
<dbReference type="InterPro" id="IPR020449">
    <property type="entry name" value="Tscrpt_reg_AraC-type_HTH"/>
</dbReference>
<dbReference type="Pfam" id="PF12833">
    <property type="entry name" value="HTH_18"/>
    <property type="match status" value="1"/>
</dbReference>
<dbReference type="AlphaFoldDB" id="A0AAU7XE98"/>
<dbReference type="Gene3D" id="1.10.10.60">
    <property type="entry name" value="Homeodomain-like"/>
    <property type="match status" value="1"/>
</dbReference>
<keyword evidence="1" id="KW-0805">Transcription regulation</keyword>
<keyword evidence="2" id="KW-0238">DNA-binding</keyword>
<feature type="domain" description="HTH araC/xylS-type" evidence="5">
    <location>
        <begin position="197"/>
        <end position="295"/>
    </location>
</feature>
<sequence>MNSNEQSGTTKGSPEGPASRRIPIDLGDPAWRAAAVDQTVPTVITSLEAYAPGVSVHMLLDGELLISHTEDRRHRMVAGAMLIACLPTGGERRIFARHQKRLRWIEFQADATSGIDRFGIPPAWLEADKPPHEVLLPMPAELVTRALGLFETHLPPPLGETRRGAEVLLAVCDVIAAVITDTHAACPALARSNALFTAAVELMESRLHEPLSVADLCAALGTNRNKLTALFRARADASPMEYLGQLRLRRARVMVLTRDLPLGEIAHRVGYRQQSSFTRAFRQLFGETPRGMRAGVEHATFPAGATIHDSGRERADHPDRH</sequence>
<feature type="compositionally biased region" description="Polar residues" evidence="4">
    <location>
        <begin position="1"/>
        <end position="12"/>
    </location>
</feature>
<dbReference type="InterPro" id="IPR018062">
    <property type="entry name" value="HTH_AraC-typ_CS"/>
</dbReference>
<dbReference type="SMART" id="SM00342">
    <property type="entry name" value="HTH_ARAC"/>
    <property type="match status" value="1"/>
</dbReference>
<organism evidence="6">
    <name type="scientific">Methyloraptor flagellatus</name>
    <dbReference type="NCBI Taxonomy" id="3162530"/>
    <lineage>
        <taxon>Bacteria</taxon>
        <taxon>Pseudomonadati</taxon>
        <taxon>Pseudomonadota</taxon>
        <taxon>Alphaproteobacteria</taxon>
        <taxon>Hyphomicrobiales</taxon>
        <taxon>Ancalomicrobiaceae</taxon>
        <taxon>Methyloraptor</taxon>
    </lineage>
</organism>
<dbReference type="SUPFAM" id="SSF46689">
    <property type="entry name" value="Homeodomain-like"/>
    <property type="match status" value="2"/>
</dbReference>
<proteinExistence type="predicted"/>
<dbReference type="InterPro" id="IPR050204">
    <property type="entry name" value="AraC_XylS_family_regulators"/>
</dbReference>
<feature type="region of interest" description="Disordered" evidence="4">
    <location>
        <begin position="1"/>
        <end position="24"/>
    </location>
</feature>
<reference evidence="6" key="1">
    <citation type="submission" date="2024-06" db="EMBL/GenBank/DDBJ databases">
        <title>Methylostella associata gen. nov., sp. nov., a novel Ancalomicrobiaceae-affiliated facultatively methylotrophic bacteria that feed on methanotrophs of the genus Methylococcus.</title>
        <authorList>
            <person name="Saltykova V."/>
            <person name="Danilova O.V."/>
            <person name="Oshkin I.Y."/>
            <person name="Belova S.E."/>
            <person name="Pimenov N.V."/>
            <person name="Dedysh S.N."/>
        </authorList>
    </citation>
    <scope>NUCLEOTIDE SEQUENCE</scope>
    <source>
        <strain evidence="6">S20</strain>
    </source>
</reference>
<evidence type="ECO:0000256" key="1">
    <source>
        <dbReference type="ARBA" id="ARBA00023015"/>
    </source>
</evidence>
<evidence type="ECO:0000259" key="5">
    <source>
        <dbReference type="PROSITE" id="PS01124"/>
    </source>
</evidence>
<gene>
    <name evidence="6" type="ORF">ABS361_03180</name>
</gene>
<dbReference type="GO" id="GO:0043565">
    <property type="term" value="F:sequence-specific DNA binding"/>
    <property type="evidence" value="ECO:0007669"/>
    <property type="project" value="InterPro"/>
</dbReference>
<keyword evidence="3" id="KW-0804">Transcription</keyword>
<dbReference type="KEGG" id="mflg:ABS361_03180"/>
<dbReference type="RefSeq" id="WP_407050394.1">
    <property type="nucleotide sequence ID" value="NZ_CP158568.1"/>
</dbReference>
<dbReference type="EMBL" id="CP158568">
    <property type="protein sequence ID" value="XBY45304.1"/>
    <property type="molecule type" value="Genomic_DNA"/>
</dbReference>
<dbReference type="GO" id="GO:0003700">
    <property type="term" value="F:DNA-binding transcription factor activity"/>
    <property type="evidence" value="ECO:0007669"/>
    <property type="project" value="InterPro"/>
</dbReference>
<accession>A0AAU7XE98</accession>
<evidence type="ECO:0000256" key="3">
    <source>
        <dbReference type="ARBA" id="ARBA00023163"/>
    </source>
</evidence>
<dbReference type="PANTHER" id="PTHR46796">
    <property type="entry name" value="HTH-TYPE TRANSCRIPTIONAL ACTIVATOR RHAS-RELATED"/>
    <property type="match status" value="1"/>
</dbReference>
<evidence type="ECO:0000256" key="2">
    <source>
        <dbReference type="ARBA" id="ARBA00023125"/>
    </source>
</evidence>
<protein>
    <submittedName>
        <fullName evidence="6">Helix-turn-helix transcriptional regulator</fullName>
    </submittedName>
</protein>
<evidence type="ECO:0000256" key="4">
    <source>
        <dbReference type="SAM" id="MobiDB-lite"/>
    </source>
</evidence>
<dbReference type="PRINTS" id="PR00032">
    <property type="entry name" value="HTHARAC"/>
</dbReference>
<dbReference type="InterPro" id="IPR018060">
    <property type="entry name" value="HTH_AraC"/>
</dbReference>
<name>A0AAU7XE98_9HYPH</name>
<dbReference type="InterPro" id="IPR009057">
    <property type="entry name" value="Homeodomain-like_sf"/>
</dbReference>